<organism evidence="2 3">
    <name type="scientific">Amycolatopsis sacchari</name>
    <dbReference type="NCBI Taxonomy" id="115433"/>
    <lineage>
        <taxon>Bacteria</taxon>
        <taxon>Bacillati</taxon>
        <taxon>Actinomycetota</taxon>
        <taxon>Actinomycetes</taxon>
        <taxon>Pseudonocardiales</taxon>
        <taxon>Pseudonocardiaceae</taxon>
        <taxon>Amycolatopsis</taxon>
    </lineage>
</organism>
<proteinExistence type="predicted"/>
<dbReference type="OrthoDB" id="5198389at2"/>
<evidence type="ECO:0000313" key="2">
    <source>
        <dbReference type="EMBL" id="SFJ53369.1"/>
    </source>
</evidence>
<gene>
    <name evidence="2" type="ORF">SAMN05421835_106136</name>
</gene>
<keyword evidence="1" id="KW-0812">Transmembrane</keyword>
<evidence type="ECO:0000256" key="1">
    <source>
        <dbReference type="SAM" id="Phobius"/>
    </source>
</evidence>
<dbReference type="AlphaFoldDB" id="A0A1I3S6Y8"/>
<dbReference type="EMBL" id="FORP01000006">
    <property type="protein sequence ID" value="SFJ53369.1"/>
    <property type="molecule type" value="Genomic_DNA"/>
</dbReference>
<sequence length="127" mass="14388">MTVPIGNVLAYFAVCLGPLLVFWLFAKLPRVAFAWRERRRPPAPAGPPIERLAADLRRVRRALDRLPPHAPAVRRFATEQAYDELLAQACRAVGEEQWLDTLPPGLEREIERLRVEESLHRCGVLGS</sequence>
<reference evidence="2 3" key="1">
    <citation type="submission" date="2016-10" db="EMBL/GenBank/DDBJ databases">
        <authorList>
            <person name="de Groot N.N."/>
        </authorList>
    </citation>
    <scope>NUCLEOTIDE SEQUENCE [LARGE SCALE GENOMIC DNA]</scope>
    <source>
        <strain evidence="2 3">DSM 44468</strain>
    </source>
</reference>
<name>A0A1I3S6Y8_9PSEU</name>
<accession>A0A1I3S6Y8</accession>
<dbReference type="STRING" id="115433.SAMN05421835_106136"/>
<keyword evidence="1" id="KW-0472">Membrane</keyword>
<evidence type="ECO:0000313" key="3">
    <source>
        <dbReference type="Proteomes" id="UP000199025"/>
    </source>
</evidence>
<dbReference type="Proteomes" id="UP000199025">
    <property type="component" value="Unassembled WGS sequence"/>
</dbReference>
<feature type="transmembrane region" description="Helical" evidence="1">
    <location>
        <begin position="6"/>
        <end position="26"/>
    </location>
</feature>
<dbReference type="RefSeq" id="WP_091506556.1">
    <property type="nucleotide sequence ID" value="NZ_CBDQZW010000025.1"/>
</dbReference>
<keyword evidence="3" id="KW-1185">Reference proteome</keyword>
<keyword evidence="1" id="KW-1133">Transmembrane helix</keyword>
<protein>
    <submittedName>
        <fullName evidence="2">Uncharacterized protein</fullName>
    </submittedName>
</protein>